<dbReference type="Proteomes" id="UP000717364">
    <property type="component" value="Unassembled WGS sequence"/>
</dbReference>
<evidence type="ECO:0000256" key="1">
    <source>
        <dbReference type="ARBA" id="ARBA00004613"/>
    </source>
</evidence>
<reference evidence="3" key="1">
    <citation type="submission" date="2020-11" db="EMBL/GenBank/DDBJ databases">
        <authorList>
            <person name="Konstantinou D."/>
            <person name="Gkelis S."/>
            <person name="Popin R."/>
            <person name="Fewer D."/>
            <person name="Sivonen K."/>
        </authorList>
    </citation>
    <scope>NUCLEOTIDE SEQUENCE</scope>
    <source>
        <strain evidence="3">TAU-MAC 1115</strain>
    </source>
</reference>
<evidence type="ECO:0000313" key="3">
    <source>
        <dbReference type="EMBL" id="MBT9316237.1"/>
    </source>
</evidence>
<organism evidence="3 4">
    <name type="scientific">Leptothoe spongobia TAU-MAC 1115</name>
    <dbReference type="NCBI Taxonomy" id="1967444"/>
    <lineage>
        <taxon>Bacteria</taxon>
        <taxon>Bacillati</taxon>
        <taxon>Cyanobacteriota</taxon>
        <taxon>Cyanophyceae</taxon>
        <taxon>Nodosilineales</taxon>
        <taxon>Cymatolegaceae</taxon>
        <taxon>Leptothoe</taxon>
        <taxon>Leptothoe spongobia</taxon>
    </lineage>
</organism>
<protein>
    <recommendedName>
        <fullName evidence="5">Calcium-binding protein</fullName>
    </recommendedName>
</protein>
<dbReference type="AlphaFoldDB" id="A0A947DFP2"/>
<gene>
    <name evidence="3" type="ORF">IXB50_12475</name>
</gene>
<dbReference type="InterPro" id="IPR050557">
    <property type="entry name" value="RTX_toxin/Mannuronan_C5-epim"/>
</dbReference>
<accession>A0A947DFP2</accession>
<dbReference type="RefSeq" id="WP_215609303.1">
    <property type="nucleotide sequence ID" value="NZ_JADOES010000022.1"/>
</dbReference>
<dbReference type="PANTHER" id="PTHR38340:SF1">
    <property type="entry name" value="S-LAYER PROTEIN"/>
    <property type="match status" value="1"/>
</dbReference>
<dbReference type="SUPFAM" id="SSF51120">
    <property type="entry name" value="beta-Roll"/>
    <property type="match status" value="3"/>
</dbReference>
<comment type="caution">
    <text evidence="3">The sequence shown here is derived from an EMBL/GenBank/DDBJ whole genome shotgun (WGS) entry which is preliminary data.</text>
</comment>
<sequence length="423" mass="45739">MVELYVGNNRDNVKKASKSGWGLWWETWKMYGREGDDLLIGGENNDFIYGEEDNDTLYGGGDSDLLDGGSGVDKLYGGEGNDTYIVDHLMDQVIESANQGSDKVRAYVNYTLPHYVERLELIGAAYKGIGNNLSNFIDGNSKHNALYGKAGNDFLSGKKGNDVIYGGDGVDHLSGDEGNDRLYGENENDNLFGGEGNDQLFGGLGEDSMYGHLGNDIFYVDNSKDFVNESVGPNGEFHGTDTVISTINYVLPDYVENLKLTGNAVLGSGNELNNTLEGNNQNNILGGRSGSDYLIGKGGNDRLVGGGFSGQVEFDFLEGGPGSDTFVIGDSDFNPMFGDDGVFYRGGGYALITDFNQLENDTFEFGGYNHHYTLGITDRTGNNVLDTTISYKGDLIAIVQDVTLSWADFTGIPYSAPVDPVIK</sequence>
<dbReference type="InterPro" id="IPR001343">
    <property type="entry name" value="Hemolysn_Ca-bd"/>
</dbReference>
<dbReference type="PRINTS" id="PR00313">
    <property type="entry name" value="CABNDNGRPT"/>
</dbReference>
<dbReference type="Pfam" id="PF00353">
    <property type="entry name" value="HemolysinCabind"/>
    <property type="match status" value="4"/>
</dbReference>
<evidence type="ECO:0008006" key="5">
    <source>
        <dbReference type="Google" id="ProtNLM"/>
    </source>
</evidence>
<comment type="subcellular location">
    <subcellularLocation>
        <location evidence="1">Secreted</location>
    </subcellularLocation>
</comment>
<keyword evidence="4" id="KW-1185">Reference proteome</keyword>
<dbReference type="GO" id="GO:0005576">
    <property type="term" value="C:extracellular region"/>
    <property type="evidence" value="ECO:0007669"/>
    <property type="project" value="UniProtKB-SubCell"/>
</dbReference>
<proteinExistence type="predicted"/>
<reference evidence="3" key="2">
    <citation type="journal article" date="2021" name="Mar. Drugs">
        <title>Genome Reduction and Secondary Metabolism of the Marine Sponge-Associated Cyanobacterium Leptothoe.</title>
        <authorList>
            <person name="Konstantinou D."/>
            <person name="Popin R.V."/>
            <person name="Fewer D.P."/>
            <person name="Sivonen K."/>
            <person name="Gkelis S."/>
        </authorList>
    </citation>
    <scope>NUCLEOTIDE SEQUENCE</scope>
    <source>
        <strain evidence="3">TAU-MAC 1115</strain>
    </source>
</reference>
<dbReference type="GO" id="GO:0005509">
    <property type="term" value="F:calcium ion binding"/>
    <property type="evidence" value="ECO:0007669"/>
    <property type="project" value="InterPro"/>
</dbReference>
<dbReference type="InterPro" id="IPR018511">
    <property type="entry name" value="Hemolysin-typ_Ca-bd_CS"/>
</dbReference>
<dbReference type="PANTHER" id="PTHR38340">
    <property type="entry name" value="S-LAYER PROTEIN"/>
    <property type="match status" value="1"/>
</dbReference>
<dbReference type="EMBL" id="JADOES010000022">
    <property type="protein sequence ID" value="MBT9316237.1"/>
    <property type="molecule type" value="Genomic_DNA"/>
</dbReference>
<evidence type="ECO:0000313" key="4">
    <source>
        <dbReference type="Proteomes" id="UP000717364"/>
    </source>
</evidence>
<dbReference type="InterPro" id="IPR011049">
    <property type="entry name" value="Serralysin-like_metalloprot_C"/>
</dbReference>
<keyword evidence="2" id="KW-0964">Secreted</keyword>
<name>A0A947DFP2_9CYAN</name>
<dbReference type="PROSITE" id="PS00330">
    <property type="entry name" value="HEMOLYSIN_CALCIUM"/>
    <property type="match status" value="2"/>
</dbReference>
<evidence type="ECO:0000256" key="2">
    <source>
        <dbReference type="ARBA" id="ARBA00022525"/>
    </source>
</evidence>
<dbReference type="Gene3D" id="2.150.10.10">
    <property type="entry name" value="Serralysin-like metalloprotease, C-terminal"/>
    <property type="match status" value="3"/>
</dbReference>